<dbReference type="Gene3D" id="3.40.50.150">
    <property type="entry name" value="Vaccinia Virus protein VP39"/>
    <property type="match status" value="1"/>
</dbReference>
<feature type="domain" description="Methyltransferase FkbM" evidence="2">
    <location>
        <begin position="60"/>
        <end position="205"/>
    </location>
</feature>
<keyword evidence="1" id="KW-0175">Coiled coil</keyword>
<feature type="coiled-coil region" evidence="1">
    <location>
        <begin position="249"/>
        <end position="283"/>
    </location>
</feature>
<dbReference type="InterPro" id="IPR052514">
    <property type="entry name" value="SAM-dependent_MTase"/>
</dbReference>
<keyword evidence="3" id="KW-0489">Methyltransferase</keyword>
<name>A0AA94L2Z9_DESDE</name>
<protein>
    <submittedName>
        <fullName evidence="3">Methyltransferase, FkbM family</fullName>
    </submittedName>
</protein>
<dbReference type="AlphaFoldDB" id="A0AA94L2Z9"/>
<dbReference type="InterPro" id="IPR029063">
    <property type="entry name" value="SAM-dependent_MTases_sf"/>
</dbReference>
<dbReference type="Pfam" id="PF05050">
    <property type="entry name" value="Methyltransf_21"/>
    <property type="match status" value="1"/>
</dbReference>
<evidence type="ECO:0000313" key="3">
    <source>
        <dbReference type="EMBL" id="SFW64399.1"/>
    </source>
</evidence>
<sequence>MNKNYYLYHMNVDSISYNIVLYNKDIDYISKTIFEKKIPYEIVMLRHIVKNIKHEGIFVDIGANIGNHSMYVAAQTGCDIVAFEPNTLLYEAFMESISNNNFTSSIDLNCFALGSKAGKGKYVKEISNNTGAQSIATGDGEIEISTLDNFTINKKISAIKIDVEGMELDVLQGAIETIKNNKPMLYIECADMNNFSSVFSFLVNLRYFYVNTFNATPTHFFVHYDDLHMVYYEINSTISNYIYNLPNRIKTLSKDLNNASKRIADLEKQIDNITKDKEKISAKNCELNSTVDIIINENSLLTKKIAEQELYISEILLKNTNIIS</sequence>
<gene>
    <name evidence="3" type="ORF">SAMN02910291_02258</name>
</gene>
<dbReference type="SUPFAM" id="SSF53335">
    <property type="entry name" value="S-adenosyl-L-methionine-dependent methyltransferases"/>
    <property type="match status" value="1"/>
</dbReference>
<keyword evidence="3" id="KW-0808">Transferase</keyword>
<dbReference type="RefSeq" id="WP_072312259.1">
    <property type="nucleotide sequence ID" value="NZ_FPIW01000051.1"/>
</dbReference>
<dbReference type="EMBL" id="FPIW01000051">
    <property type="protein sequence ID" value="SFW64399.1"/>
    <property type="molecule type" value="Genomic_DNA"/>
</dbReference>
<dbReference type="NCBIfam" id="TIGR01444">
    <property type="entry name" value="fkbM_fam"/>
    <property type="match status" value="1"/>
</dbReference>
<dbReference type="Proteomes" id="UP000182680">
    <property type="component" value="Unassembled WGS sequence"/>
</dbReference>
<dbReference type="GO" id="GO:0032259">
    <property type="term" value="P:methylation"/>
    <property type="evidence" value="ECO:0007669"/>
    <property type="project" value="UniProtKB-KW"/>
</dbReference>
<evidence type="ECO:0000259" key="2">
    <source>
        <dbReference type="Pfam" id="PF05050"/>
    </source>
</evidence>
<dbReference type="GO" id="GO:0008168">
    <property type="term" value="F:methyltransferase activity"/>
    <property type="evidence" value="ECO:0007669"/>
    <property type="project" value="UniProtKB-KW"/>
</dbReference>
<organism evidence="3 4">
    <name type="scientific">Desulfovibrio desulfuricans</name>
    <dbReference type="NCBI Taxonomy" id="876"/>
    <lineage>
        <taxon>Bacteria</taxon>
        <taxon>Pseudomonadati</taxon>
        <taxon>Thermodesulfobacteriota</taxon>
        <taxon>Desulfovibrionia</taxon>
        <taxon>Desulfovibrionales</taxon>
        <taxon>Desulfovibrionaceae</taxon>
        <taxon>Desulfovibrio</taxon>
    </lineage>
</organism>
<dbReference type="InterPro" id="IPR006342">
    <property type="entry name" value="FkbM_mtfrase"/>
</dbReference>
<reference evidence="4" key="1">
    <citation type="submission" date="2016-11" db="EMBL/GenBank/DDBJ databases">
        <authorList>
            <person name="Jaros S."/>
            <person name="Januszkiewicz K."/>
            <person name="Wedrychowicz H."/>
        </authorList>
    </citation>
    <scope>NUCLEOTIDE SEQUENCE [LARGE SCALE GENOMIC DNA]</scope>
    <source>
        <strain evidence="4">DSM 7057</strain>
    </source>
</reference>
<evidence type="ECO:0000256" key="1">
    <source>
        <dbReference type="SAM" id="Coils"/>
    </source>
</evidence>
<dbReference type="PANTHER" id="PTHR34203:SF15">
    <property type="entry name" value="SLL1173 PROTEIN"/>
    <property type="match status" value="1"/>
</dbReference>
<dbReference type="PANTHER" id="PTHR34203">
    <property type="entry name" value="METHYLTRANSFERASE, FKBM FAMILY PROTEIN"/>
    <property type="match status" value="1"/>
</dbReference>
<evidence type="ECO:0000313" key="4">
    <source>
        <dbReference type="Proteomes" id="UP000182680"/>
    </source>
</evidence>
<proteinExistence type="predicted"/>
<comment type="caution">
    <text evidence="3">The sequence shown here is derived from an EMBL/GenBank/DDBJ whole genome shotgun (WGS) entry which is preliminary data.</text>
</comment>
<accession>A0AA94L2Z9</accession>